<dbReference type="PANTHER" id="PTHR13376:SF0">
    <property type="entry name" value="INTRAFLAGELLAR TRANSPORT PROTEIN 46 HOMOLOG"/>
    <property type="match status" value="1"/>
</dbReference>
<dbReference type="GO" id="GO:0005815">
    <property type="term" value="C:microtubule organizing center"/>
    <property type="evidence" value="ECO:0007669"/>
    <property type="project" value="TreeGrafter"/>
</dbReference>
<evidence type="ECO:0000313" key="9">
    <source>
        <dbReference type="EMBL" id="KAK0169924.1"/>
    </source>
</evidence>
<keyword evidence="6" id="KW-0206">Cytoskeleton</keyword>
<dbReference type="EMBL" id="JAQQBS010000004">
    <property type="protein sequence ID" value="KAK0169924.1"/>
    <property type="molecule type" value="Genomic_DNA"/>
</dbReference>
<dbReference type="GO" id="GO:0060271">
    <property type="term" value="P:cilium assembly"/>
    <property type="evidence" value="ECO:0007669"/>
    <property type="project" value="TreeGrafter"/>
</dbReference>
<reference evidence="9" key="1">
    <citation type="journal article" date="2023" name="bioRxiv">
        <title>Scaffold-level genome assemblies of two parasitoid biocontrol wasps reveal the parthenogenesis mechanism and an associated novel virus.</title>
        <authorList>
            <person name="Inwood S."/>
            <person name="Skelly J."/>
            <person name="Guhlin J."/>
            <person name="Harrop T."/>
            <person name="Goldson S."/>
            <person name="Dearden P."/>
        </authorList>
    </citation>
    <scope>NUCLEOTIDE SEQUENCE</scope>
    <source>
        <strain evidence="9">Irish</strain>
        <tissue evidence="9">Whole body</tissue>
    </source>
</reference>
<evidence type="ECO:0000256" key="1">
    <source>
        <dbReference type="ARBA" id="ARBA00004120"/>
    </source>
</evidence>
<proteinExistence type="inferred from homology"/>
<sequence length="334" mass="38239">MDSSTSDDEEKQHFSAFSKFDESIVVRNAEEINSPVINRSNAMKKSGKLTSNNSPDDLDINSPRGKRDFRRVKNIFDRFSIHENSFEQPIGLGSDPSDSEETDDDDIQGTNVKKPVELYNPKDFEDLTASVEVKELFQNITRYTPQKIDLNYKLAPYIPEFIPAVGDVDAFIKIPRPDRVVDKVGLIVLDEPCADQSEPAVLHLQLRSQSKSADPRKQTVIKRIDDAEKNTKSIDKWIEDMNQLHRSKHLPAVRLTNQMPDIDALMQQWPTVVEDKLNEGQLDLSILDCDLPQLVDIVCNLVDIPVRSETKLESLYTLFTLFLEVREMMRDRTY</sequence>
<dbReference type="GO" id="GO:0031514">
    <property type="term" value="C:motile cilium"/>
    <property type="evidence" value="ECO:0007669"/>
    <property type="project" value="TreeGrafter"/>
</dbReference>
<accession>A0AA39FIE9</accession>
<gene>
    <name evidence="9" type="ORF">PV328_010552</name>
</gene>
<feature type="region of interest" description="Disordered" evidence="8">
    <location>
        <begin position="87"/>
        <end position="113"/>
    </location>
</feature>
<evidence type="ECO:0000256" key="8">
    <source>
        <dbReference type="SAM" id="MobiDB-lite"/>
    </source>
</evidence>
<reference evidence="9" key="2">
    <citation type="submission" date="2023-03" db="EMBL/GenBank/DDBJ databases">
        <authorList>
            <person name="Inwood S.N."/>
            <person name="Skelly J.G."/>
            <person name="Guhlin J."/>
            <person name="Harrop T.W.R."/>
            <person name="Goldson S.G."/>
            <person name="Dearden P.K."/>
        </authorList>
    </citation>
    <scope>NUCLEOTIDE SEQUENCE</scope>
    <source>
        <strain evidence="9">Irish</strain>
        <tissue evidence="9">Whole body</tissue>
    </source>
</reference>
<feature type="compositionally biased region" description="Polar residues" evidence="8">
    <location>
        <begin position="35"/>
        <end position="55"/>
    </location>
</feature>
<keyword evidence="10" id="KW-1185">Reference proteome</keyword>
<evidence type="ECO:0000313" key="10">
    <source>
        <dbReference type="Proteomes" id="UP001168990"/>
    </source>
</evidence>
<dbReference type="Proteomes" id="UP001168990">
    <property type="component" value="Unassembled WGS sequence"/>
</dbReference>
<evidence type="ECO:0000256" key="2">
    <source>
        <dbReference type="ARBA" id="ARBA00007700"/>
    </source>
</evidence>
<evidence type="ECO:0000256" key="3">
    <source>
        <dbReference type="ARBA" id="ARBA00017206"/>
    </source>
</evidence>
<organism evidence="9 10">
    <name type="scientific">Microctonus aethiopoides</name>
    <dbReference type="NCBI Taxonomy" id="144406"/>
    <lineage>
        <taxon>Eukaryota</taxon>
        <taxon>Metazoa</taxon>
        <taxon>Ecdysozoa</taxon>
        <taxon>Arthropoda</taxon>
        <taxon>Hexapoda</taxon>
        <taxon>Insecta</taxon>
        <taxon>Pterygota</taxon>
        <taxon>Neoptera</taxon>
        <taxon>Endopterygota</taxon>
        <taxon>Hymenoptera</taxon>
        <taxon>Apocrita</taxon>
        <taxon>Ichneumonoidea</taxon>
        <taxon>Braconidae</taxon>
        <taxon>Euphorinae</taxon>
        <taxon>Microctonus</taxon>
    </lineage>
</organism>
<keyword evidence="5" id="KW-0969">Cilium</keyword>
<comment type="similarity">
    <text evidence="2">Belongs to the IFT46 family.</text>
</comment>
<name>A0AA39FIE9_9HYME</name>
<dbReference type="InterPro" id="IPR022088">
    <property type="entry name" value="Intraflagellar_transp_cmplxB"/>
</dbReference>
<dbReference type="GO" id="GO:0030992">
    <property type="term" value="C:intraciliary transport particle B"/>
    <property type="evidence" value="ECO:0007669"/>
    <property type="project" value="TreeGrafter"/>
</dbReference>
<feature type="compositionally biased region" description="Acidic residues" evidence="8">
    <location>
        <begin position="97"/>
        <end position="107"/>
    </location>
</feature>
<dbReference type="AlphaFoldDB" id="A0AA39FIE9"/>
<comment type="caution">
    <text evidence="9">The sequence shown here is derived from an EMBL/GenBank/DDBJ whole genome shotgun (WGS) entry which is preliminary data.</text>
</comment>
<keyword evidence="4" id="KW-0963">Cytoplasm</keyword>
<dbReference type="Pfam" id="PF12317">
    <property type="entry name" value="IFT46_B_C"/>
    <property type="match status" value="1"/>
</dbReference>
<feature type="region of interest" description="Disordered" evidence="8">
    <location>
        <begin position="30"/>
        <end position="65"/>
    </location>
</feature>
<evidence type="ECO:0000256" key="4">
    <source>
        <dbReference type="ARBA" id="ARBA00022490"/>
    </source>
</evidence>
<protein>
    <recommendedName>
        <fullName evidence="3">Intraflagellar transport protein 46 homolog</fullName>
    </recommendedName>
</protein>
<evidence type="ECO:0000256" key="7">
    <source>
        <dbReference type="ARBA" id="ARBA00023273"/>
    </source>
</evidence>
<keyword evidence="7" id="KW-0966">Cell projection</keyword>
<evidence type="ECO:0000256" key="6">
    <source>
        <dbReference type="ARBA" id="ARBA00023212"/>
    </source>
</evidence>
<dbReference type="GO" id="GO:0042073">
    <property type="term" value="P:intraciliary transport"/>
    <property type="evidence" value="ECO:0007669"/>
    <property type="project" value="InterPro"/>
</dbReference>
<evidence type="ECO:0000256" key="5">
    <source>
        <dbReference type="ARBA" id="ARBA00023069"/>
    </source>
</evidence>
<comment type="subcellular location">
    <subcellularLocation>
        <location evidence="1">Cytoplasm</location>
        <location evidence="1">Cytoskeleton</location>
        <location evidence="1">Cilium basal body</location>
    </subcellularLocation>
</comment>
<dbReference type="PANTHER" id="PTHR13376">
    <property type="entry name" value="INTRAFLAGELLAR TRANSPORT PROTEIN 46 HOMOLOG"/>
    <property type="match status" value="1"/>
</dbReference>